<reference evidence="2" key="1">
    <citation type="submission" date="2022-07" db="EMBL/GenBank/DDBJ databases">
        <authorList>
            <person name="Macas J."/>
            <person name="Novak P."/>
            <person name="Neumann P."/>
        </authorList>
    </citation>
    <scope>NUCLEOTIDE SEQUENCE</scope>
</reference>
<organism evidence="2 4">
    <name type="scientific">Cuscuta epithymum</name>
    <dbReference type="NCBI Taxonomy" id="186058"/>
    <lineage>
        <taxon>Eukaryota</taxon>
        <taxon>Viridiplantae</taxon>
        <taxon>Streptophyta</taxon>
        <taxon>Embryophyta</taxon>
        <taxon>Tracheophyta</taxon>
        <taxon>Spermatophyta</taxon>
        <taxon>Magnoliopsida</taxon>
        <taxon>eudicotyledons</taxon>
        <taxon>Gunneridae</taxon>
        <taxon>Pentapetalae</taxon>
        <taxon>asterids</taxon>
        <taxon>lamiids</taxon>
        <taxon>Solanales</taxon>
        <taxon>Convolvulaceae</taxon>
        <taxon>Cuscuteae</taxon>
        <taxon>Cuscuta</taxon>
        <taxon>Cuscuta subgen. Cuscuta</taxon>
    </lineage>
</organism>
<comment type="caution">
    <text evidence="2">The sequence shown here is derived from an EMBL/GenBank/DDBJ whole genome shotgun (WGS) entry which is preliminary data.</text>
</comment>
<evidence type="ECO:0000256" key="1">
    <source>
        <dbReference type="SAM" id="MobiDB-lite"/>
    </source>
</evidence>
<dbReference type="EMBL" id="CAMAPF010001073">
    <property type="protein sequence ID" value="CAH9145246.1"/>
    <property type="molecule type" value="Genomic_DNA"/>
</dbReference>
<gene>
    <name evidence="3" type="ORF">CEPIT_LOCUS42068</name>
    <name evidence="2" type="ORF">CEPIT_LOCUS4645</name>
</gene>
<feature type="region of interest" description="Disordered" evidence="1">
    <location>
        <begin position="31"/>
        <end position="51"/>
    </location>
</feature>
<evidence type="ECO:0000313" key="3">
    <source>
        <dbReference type="EMBL" id="CAH9145246.1"/>
    </source>
</evidence>
<evidence type="ECO:0000313" key="4">
    <source>
        <dbReference type="Proteomes" id="UP001152523"/>
    </source>
</evidence>
<accession>A0AAV0CDX4</accession>
<proteinExistence type="predicted"/>
<sequence>MPKRTESWPAEEEAVLCVGVYLSTAEVILDSQEGEESRRSLNQREQRANGADKIMMQMQTERALHELEEKLNLKEKDSLLSSGINTASDKHLMQQLLTHGSMESKERDVEGN</sequence>
<name>A0AAV0CDX4_9ASTE</name>
<feature type="compositionally biased region" description="Basic and acidic residues" evidence="1">
    <location>
        <begin position="35"/>
        <end position="47"/>
    </location>
</feature>
<dbReference type="Proteomes" id="UP001152523">
    <property type="component" value="Unassembled WGS sequence"/>
</dbReference>
<dbReference type="EMBL" id="CAMAPF010000024">
    <property type="protein sequence ID" value="CAH9073523.1"/>
    <property type="molecule type" value="Genomic_DNA"/>
</dbReference>
<evidence type="ECO:0000313" key="2">
    <source>
        <dbReference type="EMBL" id="CAH9073523.1"/>
    </source>
</evidence>
<keyword evidence="4" id="KW-1185">Reference proteome</keyword>
<dbReference type="AlphaFoldDB" id="A0AAV0CDX4"/>
<protein>
    <submittedName>
        <fullName evidence="2">Uncharacterized protein</fullName>
    </submittedName>
</protein>